<dbReference type="PANTHER" id="PTHR28633">
    <property type="entry name" value="HERMANSKY-PUDLAK SYNDROME 3 PROTEIN"/>
    <property type="match status" value="1"/>
</dbReference>
<protein>
    <recommendedName>
        <fullName evidence="3">BLOC-2 complex member HPS3 N-terminal domain-containing protein</fullName>
    </recommendedName>
</protein>
<dbReference type="PANTHER" id="PTHR28633:SF1">
    <property type="entry name" value="BLOC-2 COMPLEX MEMBER HPS3"/>
    <property type="match status" value="1"/>
</dbReference>
<evidence type="ECO:0000313" key="2">
    <source>
        <dbReference type="Proteomes" id="UP001162029"/>
    </source>
</evidence>
<keyword evidence="2" id="KW-1185">Reference proteome</keyword>
<evidence type="ECO:0008006" key="3">
    <source>
        <dbReference type="Google" id="ProtNLM"/>
    </source>
</evidence>
<dbReference type="Proteomes" id="UP001162029">
    <property type="component" value="Unassembled WGS sequence"/>
</dbReference>
<dbReference type="AlphaFoldDB" id="A0AAV0V9K9"/>
<name>A0AAV0V9K9_9STRA</name>
<sequence>MESLFVRSLALKAPAGDTQILASASHTTADATFAVASGHEGVIRVYAASCSALLHEFASIHSRVYTLHYTSFSDSLVTLESDVQRNDDNEVDDSETFLCVYHDWRERKMVRGYTLPLGVLKTPSSSRKADCVAVCSFTGRVIVAMGTILNIWQCSRGFFEHVMELQVDMAQRHAFMEVEFVAIHGIYVAYASQTEVRVMEIHVQSSKDVNEISKLDATMEKTMESTSNKEEEGDAVPQDSLQCLEISSFEDLDKLVEIPVSCSAYSTIESETKREQDEQRIFDEQEQIPMVLGRNEAQQEVWNLAGLVKSQDIRTNQAMSYFISENNVSVLLQRYLPPNHSLRSLKFLPETIDNRVCVETRSYTRLLVATEKNAFLYYFLSEKVDSTRKKMSKKVLGKMERTKVRGMHEPIKVGKVVVGKSRDFFASVEENEDEAGSSTESGRVVMHYSFTSAVTSITANSSFLFVATLSGLQVWSIWSPCHYVAASRALSKSLVPQPSQPQLLCTQPIPYPVSQLAALDSYVVLLPQINSLAYQTSNNIVHIASLAAAERLPEAEFEMRTRLDCKANPCQRSIMIDLLLSLFSLYRYRADVGFDLLRLAISNDTIRKEVAALTSDRKEKLTLELETKLYDRLARECASDLAAIFMSEHHRNLGRAALLFVASNVPFIEVMHRLQAIVGTVDRSEVIEATGKYLEAFVFPPPQSLADICSSKLGQDLNPADAKFTRVVLLHYGKYFPEQLSRLIVDSSLKWTLDDITFALKKLDESSSHSVLVKIARLVLVLRAATSPTQDWNVFGTLEGSSVENFDEQCSYASMLTLLDDLLQHHVGALVHLAVTHPDLLVQKVAISTGMNSALESSRRLSSSNLTKALIKSAPLVFSNILEQIFNNAIGRQETIQSTLRFCLNAIGEAATASATRIAVTTTSSSSSADEQSPSTPFVPDQSLVLRFLVFVLQMFPTLEQLSEKEKIQDDEDDLQRAKASVAAELTRLCVKLSSCFHGSVSYDMGGPVESIVCDLFEPMISESDTHGQLPGWVQEYLKTHCLPETPRLRRTLEFLFNQALGLFYEKDIIRPEDVLSAYEVLDVNIPEQMAWNLENNLAALVVLLALPRVTRTVDGLKLIAQRANFITLLLPYSKSFCSTLDEWRFLISTLSSISQNATEVDNNIVHNEGTILTSILNHVCSTLSPEELLQVLPDDGDLEVYVSTIEVSMRLDQVREKQKDSQLTSAVAG</sequence>
<proteinExistence type="predicted"/>
<reference evidence="1" key="1">
    <citation type="submission" date="2022-12" db="EMBL/GenBank/DDBJ databases">
        <authorList>
            <person name="Webb A."/>
        </authorList>
    </citation>
    <scope>NUCLEOTIDE SEQUENCE</scope>
    <source>
        <strain evidence="1">Pd1</strain>
    </source>
</reference>
<gene>
    <name evidence="1" type="ORF">PDE001_LOCUS9542</name>
</gene>
<evidence type="ECO:0000313" key="1">
    <source>
        <dbReference type="EMBL" id="CAI5744394.1"/>
    </source>
</evidence>
<dbReference type="InterPro" id="IPR017216">
    <property type="entry name" value="HPS3"/>
</dbReference>
<organism evidence="1 2">
    <name type="scientific">Peronospora destructor</name>
    <dbReference type="NCBI Taxonomy" id="86335"/>
    <lineage>
        <taxon>Eukaryota</taxon>
        <taxon>Sar</taxon>
        <taxon>Stramenopiles</taxon>
        <taxon>Oomycota</taxon>
        <taxon>Peronosporomycetes</taxon>
        <taxon>Peronosporales</taxon>
        <taxon>Peronosporaceae</taxon>
        <taxon>Peronospora</taxon>
    </lineage>
</organism>
<accession>A0AAV0V9K9</accession>
<dbReference type="EMBL" id="CANTFM010002085">
    <property type="protein sequence ID" value="CAI5744394.1"/>
    <property type="molecule type" value="Genomic_DNA"/>
</dbReference>
<comment type="caution">
    <text evidence="1">The sequence shown here is derived from an EMBL/GenBank/DDBJ whole genome shotgun (WGS) entry which is preliminary data.</text>
</comment>